<dbReference type="RefSeq" id="WP_017840413.1">
    <property type="nucleotide sequence ID" value="NZ_CP035467.1"/>
</dbReference>
<keyword evidence="4" id="KW-1185">Reference proteome</keyword>
<reference evidence="4" key="1">
    <citation type="journal article" date="2019" name="J. Bacteriol.">
        <title>A Mutagenic Screen Identifies a TonB-Dependent Receptor Required for the Lanthanide Metal Switch in the Type I Methanotroph 'Methylotuvimicrobium buryatense' 5GB1C.</title>
        <authorList>
            <person name="Groom J.D."/>
            <person name="Ford S.M."/>
            <person name="Pesesky M.W."/>
            <person name="Lidstrom M.E."/>
        </authorList>
    </citation>
    <scope>NUCLEOTIDE SEQUENCE [LARGE SCALE GENOMIC DNA]</scope>
    <source>
        <strain evidence="4">5GB1C</strain>
    </source>
</reference>
<gene>
    <name evidence="3" type="ORF">EQU24_05715</name>
</gene>
<evidence type="ECO:0000313" key="4">
    <source>
        <dbReference type="Proteomes" id="UP000305881"/>
    </source>
</evidence>
<dbReference type="AlphaFoldDB" id="A0A4P9UKM9"/>
<proteinExistence type="predicted"/>
<dbReference type="InterPro" id="IPR024537">
    <property type="entry name" value="DUF3322"/>
</dbReference>
<dbReference type="EMBL" id="CP035467">
    <property type="protein sequence ID" value="QCW81799.1"/>
    <property type="molecule type" value="Genomic_DNA"/>
</dbReference>
<name>A0A4P9UKM9_METBY</name>
<dbReference type="PIRSF" id="PIRSF028408">
    <property type="entry name" value="UCP028408"/>
    <property type="match status" value="1"/>
</dbReference>
<evidence type="ECO:0000313" key="3">
    <source>
        <dbReference type="EMBL" id="QCW81799.1"/>
    </source>
</evidence>
<feature type="domain" description="DUF3322" evidence="2">
    <location>
        <begin position="8"/>
        <end position="193"/>
    </location>
</feature>
<dbReference type="Pfam" id="PF09983">
    <property type="entry name" value="JetD_C"/>
    <property type="match status" value="1"/>
</dbReference>
<sequence>MNRWGLLPDNVLEQLRTREWLNTENLRGRLSGDRPFPIRIALKAPTGAQALADLEHFLRFIESWKRWPNQSQVDWQIKKFQQLGEQTLPVAVQIESMSALIAVLGSKAEVRKQRWEQLMRPLLNLDARLSSVLIRQLSVLESMAPDDSALLAQLLPQLRRGMGQGAYLRALPLKGVDTKFVENYQGLIEALADRLHEGEVTEQGGLSNWLACIANPSGWLLVRPLCRQSRERLAGLPIMQMDTRTLQNHVLPAGRILVVENKQSGYALPKLDDTIAVFGGGRNTAWMDAEWLKQKSIAYWGDIDSWGLTILSDARRRQPHLQALMMDEDTLLEHRKRMVEEECPQGKLPEYLTEAERQLFERLQSRYYEKTRLEQERLAPDYIRTCLLGWHYL</sequence>
<organism evidence="3 4">
    <name type="scientific">Methylotuvimicrobium buryatense</name>
    <name type="common">Methylomicrobium buryatense</name>
    <dbReference type="NCBI Taxonomy" id="95641"/>
    <lineage>
        <taxon>Bacteria</taxon>
        <taxon>Pseudomonadati</taxon>
        <taxon>Pseudomonadota</taxon>
        <taxon>Gammaproteobacteria</taxon>
        <taxon>Methylococcales</taxon>
        <taxon>Methylococcaceae</taxon>
        <taxon>Methylotuvimicrobium</taxon>
    </lineage>
</organism>
<dbReference type="OrthoDB" id="322908at2"/>
<dbReference type="STRING" id="675511.GCA_000341735_01867"/>
<dbReference type="InterPro" id="IPR014544">
    <property type="entry name" value="UCP028408"/>
</dbReference>
<accession>A0A4P9UKM9</accession>
<dbReference type="KEGG" id="mbur:EQU24_05715"/>
<evidence type="ECO:0000259" key="2">
    <source>
        <dbReference type="Pfam" id="PF11795"/>
    </source>
</evidence>
<evidence type="ECO:0008006" key="5">
    <source>
        <dbReference type="Google" id="ProtNLM"/>
    </source>
</evidence>
<dbReference type="Proteomes" id="UP000305881">
    <property type="component" value="Chromosome"/>
</dbReference>
<dbReference type="InterPro" id="IPR024534">
    <property type="entry name" value="JetD_C"/>
</dbReference>
<protein>
    <recommendedName>
        <fullName evidence="5">DUF3322 and DUF2220 domain-containing protein</fullName>
    </recommendedName>
</protein>
<feature type="domain" description="Wadjet protein JetD C-terminal" evidence="1">
    <location>
        <begin position="215"/>
        <end position="385"/>
    </location>
</feature>
<evidence type="ECO:0000259" key="1">
    <source>
        <dbReference type="Pfam" id="PF09983"/>
    </source>
</evidence>
<dbReference type="Pfam" id="PF11795">
    <property type="entry name" value="DUF3322"/>
    <property type="match status" value="1"/>
</dbReference>